<dbReference type="EMBL" id="CM017613">
    <property type="protein sequence ID" value="TYI32877.1"/>
    <property type="molecule type" value="Genomic_DNA"/>
</dbReference>
<protein>
    <submittedName>
        <fullName evidence="1">Uncharacterized protein</fullName>
    </submittedName>
</protein>
<sequence length="76" mass="8439">MEVNIVYSCRVETCYDVDELLKSIVSRNRTHVCTCTPTSTSFASLRLGIFATSSNAYVLTYINTVKGIISSQFATF</sequence>
<name>A0A5D2QW65_GOSTO</name>
<evidence type="ECO:0000313" key="2">
    <source>
        <dbReference type="Proteomes" id="UP000322667"/>
    </source>
</evidence>
<evidence type="ECO:0000313" key="1">
    <source>
        <dbReference type="EMBL" id="TYI32877.1"/>
    </source>
</evidence>
<keyword evidence="2" id="KW-1185">Reference proteome</keyword>
<gene>
    <name evidence="1" type="ORF">ES332_A04G092800v1</name>
</gene>
<dbReference type="Proteomes" id="UP000322667">
    <property type="component" value="Chromosome A04"/>
</dbReference>
<proteinExistence type="predicted"/>
<organism evidence="1 2">
    <name type="scientific">Gossypium tomentosum</name>
    <name type="common">Hawaiian cotton</name>
    <name type="synonym">Gossypium sandvicense</name>
    <dbReference type="NCBI Taxonomy" id="34277"/>
    <lineage>
        <taxon>Eukaryota</taxon>
        <taxon>Viridiplantae</taxon>
        <taxon>Streptophyta</taxon>
        <taxon>Embryophyta</taxon>
        <taxon>Tracheophyta</taxon>
        <taxon>Spermatophyta</taxon>
        <taxon>Magnoliopsida</taxon>
        <taxon>eudicotyledons</taxon>
        <taxon>Gunneridae</taxon>
        <taxon>Pentapetalae</taxon>
        <taxon>rosids</taxon>
        <taxon>malvids</taxon>
        <taxon>Malvales</taxon>
        <taxon>Malvaceae</taxon>
        <taxon>Malvoideae</taxon>
        <taxon>Gossypium</taxon>
    </lineage>
</organism>
<reference evidence="1 2" key="1">
    <citation type="submission" date="2019-07" db="EMBL/GenBank/DDBJ databases">
        <title>WGS assembly of Gossypium tomentosum.</title>
        <authorList>
            <person name="Chen Z.J."/>
            <person name="Sreedasyam A."/>
            <person name="Ando A."/>
            <person name="Song Q."/>
            <person name="De L."/>
            <person name="Hulse-Kemp A."/>
            <person name="Ding M."/>
            <person name="Ye W."/>
            <person name="Kirkbride R."/>
            <person name="Jenkins J."/>
            <person name="Plott C."/>
            <person name="Lovell J."/>
            <person name="Lin Y.-M."/>
            <person name="Vaughn R."/>
            <person name="Liu B."/>
            <person name="Li W."/>
            <person name="Simpson S."/>
            <person name="Scheffler B."/>
            <person name="Saski C."/>
            <person name="Grover C."/>
            <person name="Hu G."/>
            <person name="Conover J."/>
            <person name="Carlson J."/>
            <person name="Shu S."/>
            <person name="Boston L."/>
            <person name="Williams M."/>
            <person name="Peterson D."/>
            <person name="Mcgee K."/>
            <person name="Jones D."/>
            <person name="Wendel J."/>
            <person name="Stelly D."/>
            <person name="Grimwood J."/>
            <person name="Schmutz J."/>
        </authorList>
    </citation>
    <scope>NUCLEOTIDE SEQUENCE [LARGE SCALE GENOMIC DNA]</scope>
    <source>
        <strain evidence="1">7179.01</strain>
    </source>
</reference>
<accession>A0A5D2QW65</accession>
<dbReference type="AlphaFoldDB" id="A0A5D2QW65"/>